<dbReference type="AlphaFoldDB" id="A0A7F8QLK6"/>
<dbReference type="KEGG" id="lww:115940338"/>
<protein>
    <submittedName>
        <fullName evidence="2">Uncharacterized protein LOC115940338</fullName>
    </submittedName>
</protein>
<accession>A0A7F8QLK6</accession>
<dbReference type="RefSeq" id="XP_030882097.1">
    <property type="nucleotide sequence ID" value="XM_031026237.1"/>
</dbReference>
<name>A0A7F8QLK6_LEPWE</name>
<organism evidence="1 2">
    <name type="scientific">Leptonychotes weddellii</name>
    <name type="common">Weddell seal</name>
    <name type="synonym">Otaria weddellii</name>
    <dbReference type="NCBI Taxonomy" id="9713"/>
    <lineage>
        <taxon>Eukaryota</taxon>
        <taxon>Metazoa</taxon>
        <taxon>Chordata</taxon>
        <taxon>Craniata</taxon>
        <taxon>Vertebrata</taxon>
        <taxon>Euteleostomi</taxon>
        <taxon>Mammalia</taxon>
        <taxon>Eutheria</taxon>
        <taxon>Laurasiatheria</taxon>
        <taxon>Carnivora</taxon>
        <taxon>Caniformia</taxon>
        <taxon>Pinnipedia</taxon>
        <taxon>Phocidae</taxon>
        <taxon>Monachinae</taxon>
        <taxon>Lobodontini</taxon>
        <taxon>Leptonychotes</taxon>
    </lineage>
</organism>
<proteinExistence type="predicted"/>
<keyword evidence="1" id="KW-1185">Reference proteome</keyword>
<dbReference type="GeneID" id="115940338"/>
<dbReference type="Proteomes" id="UP000245341">
    <property type="component" value="Unplaced"/>
</dbReference>
<evidence type="ECO:0000313" key="2">
    <source>
        <dbReference type="RefSeq" id="XP_030882097.1"/>
    </source>
</evidence>
<reference evidence="2" key="1">
    <citation type="submission" date="2025-08" db="UniProtKB">
        <authorList>
            <consortium name="RefSeq"/>
        </authorList>
    </citation>
    <scope>IDENTIFICATION</scope>
    <source>
        <tissue evidence="2">Liver</tissue>
    </source>
</reference>
<sequence>MRAFLRSFLSPTPGLTDLLNMGRLFRGPPDGGGPSSRASKGPCTGYPSCALLPPASSHPHSCWLCLQEILSACWAFDLQERPSFTLLMDMLEKLPKLNRRLSHPGHFWKSADRWRSCLYGKGRDGHLDFQNSCPALEEYINSSKVVPRFERFGLGVLESSNPKM</sequence>
<gene>
    <name evidence="2" type="primary">LOC115940338</name>
</gene>
<evidence type="ECO:0000313" key="1">
    <source>
        <dbReference type="Proteomes" id="UP000245341"/>
    </source>
</evidence>
<dbReference type="OrthoDB" id="774951at2759"/>